<dbReference type="PROSITE" id="PS50043">
    <property type="entry name" value="HTH_LUXR_2"/>
    <property type="match status" value="1"/>
</dbReference>
<dbReference type="CDD" id="cd06170">
    <property type="entry name" value="LuxR_C_like"/>
    <property type="match status" value="1"/>
</dbReference>
<evidence type="ECO:0000256" key="2">
    <source>
        <dbReference type="ARBA" id="ARBA00023125"/>
    </source>
</evidence>
<dbReference type="Gene3D" id="1.10.10.10">
    <property type="entry name" value="Winged helix-like DNA-binding domain superfamily/Winged helix DNA-binding domain"/>
    <property type="match status" value="1"/>
</dbReference>
<dbReference type="AlphaFoldDB" id="A0A5D9DCS7"/>
<sequence length="108" mass="11763">MDLTKRQAEIVSRLADGMTAEEIAISLCRSVLTVRTQVKQACQRTNARNTAHLIAIAISRGWIAPLALALMLADLHGQTTRARQPVTTRQPITCSSRVGRRDLGSVLA</sequence>
<reference evidence="6 7" key="1">
    <citation type="submission" date="2019-08" db="EMBL/GenBank/DDBJ databases">
        <title>Draft Genome Sequence of Halomonas eurihalina Isolated from Preserved Hide-surface.</title>
        <authorList>
            <person name="Hussain S.A."/>
            <person name="Xu A."/>
            <person name="Sarker M."/>
            <person name="Sommers C."/>
        </authorList>
    </citation>
    <scope>NUCLEOTIDE SEQUENCE [LARGE SCALE GENOMIC DNA]</scope>
    <source>
        <strain evidence="6 7">MS1</strain>
    </source>
</reference>
<feature type="transmembrane region" description="Helical" evidence="4">
    <location>
        <begin position="53"/>
        <end position="73"/>
    </location>
</feature>
<comment type="caution">
    <text evidence="6">The sequence shown here is derived from an EMBL/GenBank/DDBJ whole genome shotgun (WGS) entry which is preliminary data.</text>
</comment>
<dbReference type="RefSeq" id="WP_149320507.1">
    <property type="nucleotide sequence ID" value="NZ_JARWAH010000001.1"/>
</dbReference>
<evidence type="ECO:0000256" key="4">
    <source>
        <dbReference type="SAM" id="Phobius"/>
    </source>
</evidence>
<dbReference type="Proteomes" id="UP000324260">
    <property type="component" value="Unassembled WGS sequence"/>
</dbReference>
<keyword evidence="4" id="KW-0812">Transmembrane</keyword>
<dbReference type="EMBL" id="VTPU01000001">
    <property type="protein sequence ID" value="TZG41313.1"/>
    <property type="molecule type" value="Genomic_DNA"/>
</dbReference>
<evidence type="ECO:0000256" key="3">
    <source>
        <dbReference type="ARBA" id="ARBA00023163"/>
    </source>
</evidence>
<dbReference type="OrthoDB" id="6174483at2"/>
<evidence type="ECO:0000259" key="5">
    <source>
        <dbReference type="PROSITE" id="PS50043"/>
    </source>
</evidence>
<dbReference type="Pfam" id="PF00196">
    <property type="entry name" value="GerE"/>
    <property type="match status" value="1"/>
</dbReference>
<evidence type="ECO:0000256" key="1">
    <source>
        <dbReference type="ARBA" id="ARBA00023015"/>
    </source>
</evidence>
<organism evidence="6 7">
    <name type="scientific">Halomonas eurihalina</name>
    <dbReference type="NCBI Taxonomy" id="42566"/>
    <lineage>
        <taxon>Bacteria</taxon>
        <taxon>Pseudomonadati</taxon>
        <taxon>Pseudomonadota</taxon>
        <taxon>Gammaproteobacteria</taxon>
        <taxon>Oceanospirillales</taxon>
        <taxon>Halomonadaceae</taxon>
        <taxon>Halomonas</taxon>
    </lineage>
</organism>
<accession>A0A5D9DCS7</accession>
<dbReference type="PANTHER" id="PTHR44688:SF16">
    <property type="entry name" value="DNA-BINDING TRANSCRIPTIONAL ACTIVATOR DEVR_DOSR"/>
    <property type="match status" value="1"/>
</dbReference>
<keyword evidence="4" id="KW-0472">Membrane</keyword>
<keyword evidence="7" id="KW-1185">Reference proteome</keyword>
<dbReference type="SUPFAM" id="SSF46894">
    <property type="entry name" value="C-terminal effector domain of the bipartite response regulators"/>
    <property type="match status" value="1"/>
</dbReference>
<proteinExistence type="predicted"/>
<keyword evidence="4" id="KW-1133">Transmembrane helix</keyword>
<dbReference type="GO" id="GO:0006355">
    <property type="term" value="P:regulation of DNA-templated transcription"/>
    <property type="evidence" value="ECO:0007669"/>
    <property type="project" value="InterPro"/>
</dbReference>
<dbReference type="GO" id="GO:0003677">
    <property type="term" value="F:DNA binding"/>
    <property type="evidence" value="ECO:0007669"/>
    <property type="project" value="UniProtKB-KW"/>
</dbReference>
<protein>
    <submittedName>
        <fullName evidence="6">Helix-turn-helix transcriptional regulator</fullName>
    </submittedName>
</protein>
<keyword evidence="2" id="KW-0238">DNA-binding</keyword>
<feature type="domain" description="HTH luxR-type" evidence="5">
    <location>
        <begin position="1"/>
        <end position="61"/>
    </location>
</feature>
<dbReference type="InterPro" id="IPR016032">
    <property type="entry name" value="Sig_transdc_resp-reg_C-effctor"/>
</dbReference>
<evidence type="ECO:0000313" key="6">
    <source>
        <dbReference type="EMBL" id="TZG41313.1"/>
    </source>
</evidence>
<dbReference type="InterPro" id="IPR000792">
    <property type="entry name" value="Tscrpt_reg_LuxR_C"/>
</dbReference>
<dbReference type="SMART" id="SM00421">
    <property type="entry name" value="HTH_LUXR"/>
    <property type="match status" value="1"/>
</dbReference>
<gene>
    <name evidence="6" type="ORF">FZZ93_01215</name>
</gene>
<keyword evidence="3" id="KW-0804">Transcription</keyword>
<dbReference type="PANTHER" id="PTHR44688">
    <property type="entry name" value="DNA-BINDING TRANSCRIPTIONAL ACTIVATOR DEVR_DOSR"/>
    <property type="match status" value="1"/>
</dbReference>
<name>A0A5D9DCS7_HALER</name>
<dbReference type="PRINTS" id="PR00038">
    <property type="entry name" value="HTHLUXR"/>
</dbReference>
<keyword evidence="1" id="KW-0805">Transcription regulation</keyword>
<dbReference type="InterPro" id="IPR036388">
    <property type="entry name" value="WH-like_DNA-bd_sf"/>
</dbReference>
<evidence type="ECO:0000313" key="7">
    <source>
        <dbReference type="Proteomes" id="UP000324260"/>
    </source>
</evidence>